<dbReference type="Gene3D" id="2.60.40.1180">
    <property type="entry name" value="Golgi alpha-mannosidase II"/>
    <property type="match status" value="1"/>
</dbReference>
<protein>
    <submittedName>
        <fullName evidence="2">Alpha-amylase family glycosyl hydrolase</fullName>
    </submittedName>
</protein>
<evidence type="ECO:0000259" key="1">
    <source>
        <dbReference type="SMART" id="SM00642"/>
    </source>
</evidence>
<dbReference type="InterPro" id="IPR006047">
    <property type="entry name" value="GH13_cat_dom"/>
</dbReference>
<dbReference type="Gene3D" id="3.20.20.80">
    <property type="entry name" value="Glycosidases"/>
    <property type="match status" value="1"/>
</dbReference>
<dbReference type="GO" id="GO:0016787">
    <property type="term" value="F:hydrolase activity"/>
    <property type="evidence" value="ECO:0007669"/>
    <property type="project" value="UniProtKB-KW"/>
</dbReference>
<gene>
    <name evidence="2" type="ORF">ACHKAR_18875</name>
</gene>
<dbReference type="PANTHER" id="PTHR10357">
    <property type="entry name" value="ALPHA-AMYLASE FAMILY MEMBER"/>
    <property type="match status" value="1"/>
</dbReference>
<dbReference type="EMBL" id="JBIPKE010000020">
    <property type="protein sequence ID" value="MFH6985523.1"/>
    <property type="molecule type" value="Genomic_DNA"/>
</dbReference>
<comment type="caution">
    <text evidence="2">The sequence shown here is derived from an EMBL/GenBank/DDBJ whole genome shotgun (WGS) entry which is preliminary data.</text>
</comment>
<dbReference type="InterPro" id="IPR013780">
    <property type="entry name" value="Glyco_hydro_b"/>
</dbReference>
<sequence>MLRILFLLITISCFPACKDDGLDKPPTTNPEDTVELSDTLIIPPLQEMVVYEVNMRAFSDAGTFSGIQSRLDNIQDMGANVIWLMPIYPIGEVKTVNSPYCIRDYRAVNAEYGSLNTLKALVSAAHDRGMAVIIDWVANHTAWDHPWISAHKDWYSQDGNGNIIEPPGTGWTDVAELNYESGSMRQEMIESMLFWIDEAGIDGFRCDAIDFVPDSFWNEALASLKAHTDKDLILLGEGGVLANFEVGFEMNYAWDFKTAIARVFSEGMSAETIISTHKSEYTKVLAGGEKLRYITNHDLYAWETTPIEDFGLKGSVSAFVITSYLGGIPLIYDGQEIGHPTNISFFDKNPINWSLNPDVYDAYKDIMTARAELSAVHYGEMKSYTSKDVVAFKRFTAKQEVLVIVNVRNSLKVFDVPDELANTQWKDVLADTDKTISSSVSLEGLQYLILVRDL</sequence>
<dbReference type="Pfam" id="PF00128">
    <property type="entry name" value="Alpha-amylase"/>
    <property type="match status" value="1"/>
</dbReference>
<dbReference type="SUPFAM" id="SSF51445">
    <property type="entry name" value="(Trans)glycosidases"/>
    <property type="match status" value="1"/>
</dbReference>
<name>A0ABW7ND50_9BACT</name>
<reference evidence="2 3" key="1">
    <citation type="journal article" date="2013" name="Int. J. Syst. Evol. Microbiol.">
        <title>Marinoscillum luteum sp. nov., isolated from marine sediment.</title>
        <authorList>
            <person name="Cha I.T."/>
            <person name="Park S.J."/>
            <person name="Kim S.J."/>
            <person name="Kim J.G."/>
            <person name="Jung M.Y."/>
            <person name="Shin K.S."/>
            <person name="Kwon K.K."/>
            <person name="Yang S.H."/>
            <person name="Seo Y.S."/>
            <person name="Rhee S.K."/>
        </authorList>
    </citation>
    <scope>NUCLEOTIDE SEQUENCE [LARGE SCALE GENOMIC DNA]</scope>
    <source>
        <strain evidence="2 3">KCTC 23939</strain>
    </source>
</reference>
<evidence type="ECO:0000313" key="3">
    <source>
        <dbReference type="Proteomes" id="UP001610063"/>
    </source>
</evidence>
<dbReference type="CDD" id="cd11313">
    <property type="entry name" value="AmyAc_arch_bac_AmyA"/>
    <property type="match status" value="1"/>
</dbReference>
<feature type="domain" description="Glycosyl hydrolase family 13 catalytic" evidence="1">
    <location>
        <begin position="52"/>
        <end position="370"/>
    </location>
</feature>
<dbReference type="InterPro" id="IPR017853">
    <property type="entry name" value="GH"/>
</dbReference>
<keyword evidence="3" id="KW-1185">Reference proteome</keyword>
<dbReference type="PANTHER" id="PTHR10357:SF205">
    <property type="entry name" value="O-GLYCOSYL HYDROLASE FAMILY 13"/>
    <property type="match status" value="1"/>
</dbReference>
<proteinExistence type="predicted"/>
<dbReference type="Proteomes" id="UP001610063">
    <property type="component" value="Unassembled WGS sequence"/>
</dbReference>
<keyword evidence="2" id="KW-0378">Hydrolase</keyword>
<organism evidence="2 3">
    <name type="scientific">Marinoscillum luteum</name>
    <dbReference type="NCBI Taxonomy" id="861051"/>
    <lineage>
        <taxon>Bacteria</taxon>
        <taxon>Pseudomonadati</taxon>
        <taxon>Bacteroidota</taxon>
        <taxon>Cytophagia</taxon>
        <taxon>Cytophagales</taxon>
        <taxon>Reichenbachiellaceae</taxon>
        <taxon>Marinoscillum</taxon>
    </lineage>
</organism>
<dbReference type="SUPFAM" id="SSF51011">
    <property type="entry name" value="Glycosyl hydrolase domain"/>
    <property type="match status" value="1"/>
</dbReference>
<accession>A0ABW7ND50</accession>
<dbReference type="RefSeq" id="WP_395418957.1">
    <property type="nucleotide sequence ID" value="NZ_JBIPKE010000020.1"/>
</dbReference>
<evidence type="ECO:0000313" key="2">
    <source>
        <dbReference type="EMBL" id="MFH6985523.1"/>
    </source>
</evidence>
<dbReference type="SMART" id="SM00642">
    <property type="entry name" value="Aamy"/>
    <property type="match status" value="1"/>
</dbReference>